<proteinExistence type="predicted"/>
<dbReference type="InterPro" id="IPR024079">
    <property type="entry name" value="MetalloPept_cat_dom_sf"/>
</dbReference>
<accession>A0A7G9YKL5</accession>
<name>A0A7G9YKL5_9EURY</name>
<dbReference type="GO" id="GO:0008237">
    <property type="term" value="F:metallopeptidase activity"/>
    <property type="evidence" value="ECO:0007669"/>
    <property type="project" value="InterPro"/>
</dbReference>
<protein>
    <recommendedName>
        <fullName evidence="3">Peptidase M12B domain-containing protein</fullName>
    </recommendedName>
</protein>
<sequence>MDNEERPVLKFEDFTQMVIAGTNTKSELDAQGIPEPEELTIPISVKRFDLVTFNVTDLCNQIRNGSISLRIKGNSYDSELKRMEFDIQSVDNGIYSYKGTLKGINYSKIILTISSRVVIAEVTIGDESIWVKPVEPRKRVKGGKHGLHIVYSSKDIKLPTKYAKIDNGPVRLPNQTSTEEIRDLEALVRGSTTPIELLVATDNKFYEDEDDWEATAQSIIAEANNQFNRCDIDLHLFVVGYDESKRHNLSNDPDITSKPLDTFKNHFPSSYLHGKSADLAIYLGGYDADGKTMGCSYAYPNGGHAWAQMVSDWLHGYDGSSHGRRTITIHELGHNFDADHEDVGGYNPAYRWWWGYYYRTVMWSRYTLLGSEYEFSSDDYHGDSTHDNARRISETKGIVANYT</sequence>
<dbReference type="EMBL" id="MT631354">
    <property type="protein sequence ID" value="QNO48549.1"/>
    <property type="molecule type" value="Genomic_DNA"/>
</dbReference>
<reference evidence="1" key="1">
    <citation type="submission" date="2020-06" db="EMBL/GenBank/DDBJ databases">
        <title>Unique genomic features of the anaerobic methanotrophic archaea.</title>
        <authorList>
            <person name="Chadwick G.L."/>
            <person name="Skennerton C.T."/>
            <person name="Laso-Perez R."/>
            <person name="Leu A.O."/>
            <person name="Speth D.R."/>
            <person name="Yu H."/>
            <person name="Morgan-Lang C."/>
            <person name="Hatzenpichler R."/>
            <person name="Goudeau D."/>
            <person name="Malmstrom R."/>
            <person name="Brazelton W.J."/>
            <person name="Woyke T."/>
            <person name="Hallam S.J."/>
            <person name="Tyson G.W."/>
            <person name="Wegener G."/>
            <person name="Boetius A."/>
            <person name="Orphan V."/>
        </authorList>
    </citation>
    <scope>NUCLEOTIDE SEQUENCE</scope>
</reference>
<dbReference type="Gene3D" id="3.40.390.10">
    <property type="entry name" value="Collagenase (Catalytic Domain)"/>
    <property type="match status" value="1"/>
</dbReference>
<dbReference type="EMBL" id="MT631367">
    <property type="protein sequence ID" value="QNO48944.1"/>
    <property type="molecule type" value="Genomic_DNA"/>
</dbReference>
<organism evidence="1">
    <name type="scientific">Candidatus Methanogaster sp. ANME-2c ERB4</name>
    <dbReference type="NCBI Taxonomy" id="2759911"/>
    <lineage>
        <taxon>Archaea</taxon>
        <taxon>Methanobacteriati</taxon>
        <taxon>Methanobacteriota</taxon>
        <taxon>Stenosarchaea group</taxon>
        <taxon>Methanomicrobia</taxon>
        <taxon>Methanosarcinales</taxon>
        <taxon>ANME-2 cluster</taxon>
        <taxon>Candidatus Methanogasteraceae</taxon>
        <taxon>Candidatus Methanogaster</taxon>
    </lineage>
</organism>
<gene>
    <name evidence="1" type="ORF">JAJEHNPH_00008</name>
    <name evidence="2" type="ORF">OEPDFBKK_00020</name>
</gene>
<evidence type="ECO:0000313" key="2">
    <source>
        <dbReference type="EMBL" id="QNO48944.1"/>
    </source>
</evidence>
<evidence type="ECO:0008006" key="3">
    <source>
        <dbReference type="Google" id="ProtNLM"/>
    </source>
</evidence>
<dbReference type="Pfam" id="PF13688">
    <property type="entry name" value="Reprolysin_5"/>
    <property type="match status" value="1"/>
</dbReference>
<evidence type="ECO:0000313" key="1">
    <source>
        <dbReference type="EMBL" id="QNO48549.1"/>
    </source>
</evidence>
<dbReference type="AlphaFoldDB" id="A0A7G9YKL5"/>
<dbReference type="SUPFAM" id="SSF55486">
    <property type="entry name" value="Metalloproteases ('zincins'), catalytic domain"/>
    <property type="match status" value="1"/>
</dbReference>